<accession>A0A078FZ92</accession>
<dbReference type="PaxDb" id="3708-A0A078FZ92"/>
<keyword evidence="2" id="KW-1185">Reference proteome</keyword>
<evidence type="ECO:0000313" key="1">
    <source>
        <dbReference type="EMBL" id="CDY17633.1"/>
    </source>
</evidence>
<dbReference type="Proteomes" id="UP000028999">
    <property type="component" value="Unassembled WGS sequence"/>
</dbReference>
<sequence>MLHQVPRGKKRFVPESAVSSLETKGTKCLTLKTSEHRICAGNRMRYAFALIFSTTSKGPILRALSLLYSSINSFHEFDGLKFASLSPINSFHEFDKLKVMRLTEFYPEDFISPIKRMTREHNLGFYIYNIREDERFF</sequence>
<dbReference type="AlphaFoldDB" id="A0A078FZ92"/>
<reference evidence="1 2" key="1">
    <citation type="journal article" date="2014" name="Science">
        <title>Plant genetics. Early allopolyploid evolution in the post-Neolithic Brassica napus oilseed genome.</title>
        <authorList>
            <person name="Chalhoub B."/>
            <person name="Denoeud F."/>
            <person name="Liu S."/>
            <person name="Parkin I.A."/>
            <person name="Tang H."/>
            <person name="Wang X."/>
            <person name="Chiquet J."/>
            <person name="Belcram H."/>
            <person name="Tong C."/>
            <person name="Samans B."/>
            <person name="Correa M."/>
            <person name="Da Silva C."/>
            <person name="Just J."/>
            <person name="Falentin C."/>
            <person name="Koh C.S."/>
            <person name="Le Clainche I."/>
            <person name="Bernard M."/>
            <person name="Bento P."/>
            <person name="Noel B."/>
            <person name="Labadie K."/>
            <person name="Alberti A."/>
            <person name="Charles M."/>
            <person name="Arnaud D."/>
            <person name="Guo H."/>
            <person name="Daviaud C."/>
            <person name="Alamery S."/>
            <person name="Jabbari K."/>
            <person name="Zhao M."/>
            <person name="Edger P.P."/>
            <person name="Chelaifa H."/>
            <person name="Tack D."/>
            <person name="Lassalle G."/>
            <person name="Mestiri I."/>
            <person name="Schnel N."/>
            <person name="Le Paslier M.C."/>
            <person name="Fan G."/>
            <person name="Renault V."/>
            <person name="Bayer P.E."/>
            <person name="Golicz A.A."/>
            <person name="Manoli S."/>
            <person name="Lee T.H."/>
            <person name="Thi V.H."/>
            <person name="Chalabi S."/>
            <person name="Hu Q."/>
            <person name="Fan C."/>
            <person name="Tollenaere R."/>
            <person name="Lu Y."/>
            <person name="Battail C."/>
            <person name="Shen J."/>
            <person name="Sidebottom C.H."/>
            <person name="Wang X."/>
            <person name="Canaguier A."/>
            <person name="Chauveau A."/>
            <person name="Berard A."/>
            <person name="Deniot G."/>
            <person name="Guan M."/>
            <person name="Liu Z."/>
            <person name="Sun F."/>
            <person name="Lim Y.P."/>
            <person name="Lyons E."/>
            <person name="Town C.D."/>
            <person name="Bancroft I."/>
            <person name="Wang X."/>
            <person name="Meng J."/>
            <person name="Ma J."/>
            <person name="Pires J.C."/>
            <person name="King G.J."/>
            <person name="Brunel D."/>
            <person name="Delourme R."/>
            <person name="Renard M."/>
            <person name="Aury J.M."/>
            <person name="Adams K.L."/>
            <person name="Batley J."/>
            <person name="Snowdon R.J."/>
            <person name="Tost J."/>
            <person name="Edwards D."/>
            <person name="Zhou Y."/>
            <person name="Hua W."/>
            <person name="Sharpe A.G."/>
            <person name="Paterson A.H."/>
            <person name="Guan C."/>
            <person name="Wincker P."/>
        </authorList>
    </citation>
    <scope>NUCLEOTIDE SEQUENCE [LARGE SCALE GENOMIC DNA]</scope>
    <source>
        <strain evidence="2">cv. Darmor-bzh</strain>
    </source>
</reference>
<gene>
    <name evidence="1" type="primary">BnaA06g34520D</name>
    <name evidence="1" type="ORF">GSBRNA2T00001847001</name>
</gene>
<protein>
    <submittedName>
        <fullName evidence="1">BnaA06g34520D protein</fullName>
    </submittedName>
</protein>
<name>A0A078FZ92_BRANA</name>
<evidence type="ECO:0000313" key="2">
    <source>
        <dbReference type="Proteomes" id="UP000028999"/>
    </source>
</evidence>
<proteinExistence type="predicted"/>
<dbReference type="EMBL" id="LK032076">
    <property type="protein sequence ID" value="CDY17633.1"/>
    <property type="molecule type" value="Genomic_DNA"/>
</dbReference>
<dbReference type="Gramene" id="CDY17633">
    <property type="protein sequence ID" value="CDY17633"/>
    <property type="gene ID" value="GSBRNA2T00001847001"/>
</dbReference>
<organism evidence="1 2">
    <name type="scientific">Brassica napus</name>
    <name type="common">Rape</name>
    <dbReference type="NCBI Taxonomy" id="3708"/>
    <lineage>
        <taxon>Eukaryota</taxon>
        <taxon>Viridiplantae</taxon>
        <taxon>Streptophyta</taxon>
        <taxon>Embryophyta</taxon>
        <taxon>Tracheophyta</taxon>
        <taxon>Spermatophyta</taxon>
        <taxon>Magnoliopsida</taxon>
        <taxon>eudicotyledons</taxon>
        <taxon>Gunneridae</taxon>
        <taxon>Pentapetalae</taxon>
        <taxon>rosids</taxon>
        <taxon>malvids</taxon>
        <taxon>Brassicales</taxon>
        <taxon>Brassicaceae</taxon>
        <taxon>Brassiceae</taxon>
        <taxon>Brassica</taxon>
    </lineage>
</organism>